<accession>A0A9W8PAK5</accession>
<sequence length="142" mass="15833">MSNPIYDGPTENALQEGEHVLCVWEEGKQHTFWDDHLTGEEIDLICGTYEVATAIRVKAMQPERITIEVPEALDEVPSVGTVAVTQGGTRKGYTVLGSVMGLQRSFRQRSLQAIWVSLRSAKKKEVPERQCNRPRGQRPQGG</sequence>
<dbReference type="AlphaFoldDB" id="A0A9W8PAK5"/>
<protein>
    <submittedName>
        <fullName evidence="1">Uncharacterized protein</fullName>
    </submittedName>
</protein>
<dbReference type="EMBL" id="JANVFU010000001">
    <property type="protein sequence ID" value="KAJ3750345.1"/>
    <property type="molecule type" value="Genomic_DNA"/>
</dbReference>
<keyword evidence="2" id="KW-1185">Reference proteome</keyword>
<reference evidence="1 2" key="1">
    <citation type="journal article" date="2023" name="Proc. Natl. Acad. Sci. U.S.A.">
        <title>A global phylogenomic analysis of the shiitake genus Lentinula.</title>
        <authorList>
            <person name="Sierra-Patev S."/>
            <person name="Min B."/>
            <person name="Naranjo-Ortiz M."/>
            <person name="Looney B."/>
            <person name="Konkel Z."/>
            <person name="Slot J.C."/>
            <person name="Sakamoto Y."/>
            <person name="Steenwyk J.L."/>
            <person name="Rokas A."/>
            <person name="Carro J."/>
            <person name="Camarero S."/>
            <person name="Ferreira P."/>
            <person name="Molpeceres G."/>
            <person name="Ruiz-Duenas F.J."/>
            <person name="Serrano A."/>
            <person name="Henrissat B."/>
            <person name="Drula E."/>
            <person name="Hughes K.W."/>
            <person name="Mata J.L."/>
            <person name="Ishikawa N.K."/>
            <person name="Vargas-Isla R."/>
            <person name="Ushijima S."/>
            <person name="Smith C.A."/>
            <person name="Donoghue J."/>
            <person name="Ahrendt S."/>
            <person name="Andreopoulos W."/>
            <person name="He G."/>
            <person name="LaButti K."/>
            <person name="Lipzen A."/>
            <person name="Ng V."/>
            <person name="Riley R."/>
            <person name="Sandor L."/>
            <person name="Barry K."/>
            <person name="Martinez A.T."/>
            <person name="Xiao Y."/>
            <person name="Gibbons J.G."/>
            <person name="Terashima K."/>
            <person name="Grigoriev I.V."/>
            <person name="Hibbett D."/>
        </authorList>
    </citation>
    <scope>NUCLEOTIDE SEQUENCE [LARGE SCALE GENOMIC DNA]</scope>
    <source>
        <strain evidence="1 2">TFB7810</strain>
    </source>
</reference>
<gene>
    <name evidence="1" type="ORF">DFH05DRAFT_1518492</name>
</gene>
<evidence type="ECO:0000313" key="1">
    <source>
        <dbReference type="EMBL" id="KAJ3750345.1"/>
    </source>
</evidence>
<evidence type="ECO:0000313" key="2">
    <source>
        <dbReference type="Proteomes" id="UP001142393"/>
    </source>
</evidence>
<organism evidence="1 2">
    <name type="scientific">Lentinula detonsa</name>
    <dbReference type="NCBI Taxonomy" id="2804962"/>
    <lineage>
        <taxon>Eukaryota</taxon>
        <taxon>Fungi</taxon>
        <taxon>Dikarya</taxon>
        <taxon>Basidiomycota</taxon>
        <taxon>Agaricomycotina</taxon>
        <taxon>Agaricomycetes</taxon>
        <taxon>Agaricomycetidae</taxon>
        <taxon>Agaricales</taxon>
        <taxon>Marasmiineae</taxon>
        <taxon>Omphalotaceae</taxon>
        <taxon>Lentinula</taxon>
    </lineage>
</organism>
<dbReference type="Proteomes" id="UP001142393">
    <property type="component" value="Unassembled WGS sequence"/>
</dbReference>
<name>A0A9W8PAK5_9AGAR</name>
<comment type="caution">
    <text evidence="1">The sequence shown here is derived from an EMBL/GenBank/DDBJ whole genome shotgun (WGS) entry which is preliminary data.</text>
</comment>
<proteinExistence type="predicted"/>